<dbReference type="RefSeq" id="XP_003000319.1">
    <property type="nucleotide sequence ID" value="XM_003000273.1"/>
</dbReference>
<reference evidence="3" key="1">
    <citation type="journal article" date="2011" name="PLoS Pathog.">
        <title>Comparative genomics yields insights into niche adaptation of plant vascular wilt pathogens.</title>
        <authorList>
            <person name="Klosterman S.J."/>
            <person name="Subbarao K.V."/>
            <person name="Kang S."/>
            <person name="Veronese P."/>
            <person name="Gold S.E."/>
            <person name="Thomma B.P.H.J."/>
            <person name="Chen Z."/>
            <person name="Henrissat B."/>
            <person name="Lee Y.-H."/>
            <person name="Park J."/>
            <person name="Garcia-Pedrajas M.D."/>
            <person name="Barbara D.J."/>
            <person name="Anchieta A."/>
            <person name="de Jonge R."/>
            <person name="Santhanam P."/>
            <person name="Maruthachalam K."/>
            <person name="Atallah Z."/>
            <person name="Amyotte S.G."/>
            <person name="Paz Z."/>
            <person name="Inderbitzin P."/>
            <person name="Hayes R.J."/>
            <person name="Heiman D.I."/>
            <person name="Young S."/>
            <person name="Zeng Q."/>
            <person name="Engels R."/>
            <person name="Galagan J."/>
            <person name="Cuomo C.A."/>
            <person name="Dobinson K.F."/>
            <person name="Ma L.-J."/>
        </authorList>
    </citation>
    <scope>NUCLEOTIDE SEQUENCE [LARGE SCALE GENOMIC DNA]</scope>
    <source>
        <strain evidence="3">VaMs.102 / ATCC MYA-4576 / FGSC 10136</strain>
    </source>
</reference>
<accession>C9SXL4</accession>
<dbReference type="GeneID" id="9528022"/>
<dbReference type="AlphaFoldDB" id="C9SXL4"/>
<dbReference type="OrthoDB" id="3358017at2759"/>
<evidence type="ECO:0000313" key="2">
    <source>
        <dbReference type="EMBL" id="EEY23404.1"/>
    </source>
</evidence>
<dbReference type="KEGG" id="val:VDBG_09514"/>
<dbReference type="HOGENOM" id="CLU_1836645_0_0_1"/>
<keyword evidence="3" id="KW-1185">Reference proteome</keyword>
<keyword evidence="1" id="KW-1133">Transmembrane helix</keyword>
<dbReference type="Proteomes" id="UP000008698">
    <property type="component" value="Unassembled WGS sequence"/>
</dbReference>
<gene>
    <name evidence="2" type="ORF">VDBG_09514</name>
</gene>
<protein>
    <submittedName>
        <fullName evidence="2">Uncharacterized protein</fullName>
    </submittedName>
</protein>
<name>C9SXL4_VERA1</name>
<evidence type="ECO:0000313" key="3">
    <source>
        <dbReference type="Proteomes" id="UP000008698"/>
    </source>
</evidence>
<organism evidence="3">
    <name type="scientific">Verticillium alfalfae (strain VaMs.102 / ATCC MYA-4576 / FGSC 10136)</name>
    <name type="common">Verticillium wilt of alfalfa</name>
    <name type="synonym">Verticillium albo-atrum</name>
    <dbReference type="NCBI Taxonomy" id="526221"/>
    <lineage>
        <taxon>Eukaryota</taxon>
        <taxon>Fungi</taxon>
        <taxon>Dikarya</taxon>
        <taxon>Ascomycota</taxon>
        <taxon>Pezizomycotina</taxon>
        <taxon>Sordariomycetes</taxon>
        <taxon>Hypocreomycetidae</taxon>
        <taxon>Glomerellales</taxon>
        <taxon>Plectosphaerellaceae</taxon>
        <taxon>Verticillium</taxon>
    </lineage>
</organism>
<feature type="transmembrane region" description="Helical" evidence="1">
    <location>
        <begin position="12"/>
        <end position="30"/>
    </location>
</feature>
<sequence length="140" mass="16066">MTGLAGIRDVKYGLASIYASIALILVRTVYRTAEHYAMEELDGKQIRDSADIPVMVRYEVFCCVFGAAFTLVLLVIWNVLHTRWCLPVDNKMYIARDGVRKVKGLGWQVRRSRSARVMNPSDRMGMCGRRQREKCELECM</sequence>
<dbReference type="GO" id="GO:0016020">
    <property type="term" value="C:membrane"/>
    <property type="evidence" value="ECO:0007669"/>
    <property type="project" value="UniProtKB-SubCell"/>
</dbReference>
<keyword evidence="1" id="KW-0812">Transmembrane</keyword>
<evidence type="ECO:0000256" key="1">
    <source>
        <dbReference type="SAM" id="Phobius"/>
    </source>
</evidence>
<proteinExistence type="predicted"/>
<dbReference type="EMBL" id="DS985228">
    <property type="protein sequence ID" value="EEY23404.1"/>
    <property type="molecule type" value="Genomic_DNA"/>
</dbReference>
<feature type="transmembrane region" description="Helical" evidence="1">
    <location>
        <begin position="58"/>
        <end position="80"/>
    </location>
</feature>
<keyword evidence="1" id="KW-0472">Membrane</keyword>